<feature type="domain" description="GAF" evidence="1">
    <location>
        <begin position="546"/>
        <end position="696"/>
    </location>
</feature>
<dbReference type="SMART" id="SM00065">
    <property type="entry name" value="GAF"/>
    <property type="match status" value="4"/>
</dbReference>
<dbReference type="RefSeq" id="WP_190437951.1">
    <property type="nucleotide sequence ID" value="NZ_JAMPKM010000004.1"/>
</dbReference>
<name>A0ABV0J608_9CYAN</name>
<dbReference type="Gene3D" id="3.30.450.40">
    <property type="match status" value="4"/>
</dbReference>
<dbReference type="Gene3D" id="3.30.565.10">
    <property type="entry name" value="Histidine kinase-like ATPase, C-terminal domain"/>
    <property type="match status" value="1"/>
</dbReference>
<dbReference type="InterPro" id="IPR003018">
    <property type="entry name" value="GAF"/>
</dbReference>
<feature type="domain" description="GAF" evidence="1">
    <location>
        <begin position="29"/>
        <end position="180"/>
    </location>
</feature>
<protein>
    <submittedName>
        <fullName evidence="2">GAF domain-containing protein</fullName>
    </submittedName>
</protein>
<sequence length="941" mass="107702">MGQQKEPTTYEKQLVALGRVLQTLREEESVDVLIETTLNYLQDEFDYSLIWIGLYDRLEHRLFGKGGVMPNGDSSFLRQRFVLSPGDLLEQVVIQQRPVGVPDLREETRAGEWRKAAQKFNIQGTMLFPIRYKDRCFGVSLLGSTLWGVSPRSDEKARLSMIFGGLAAALYQIEADWQRQQTKRPEQPLLTLLSKLRQLPTLGQRLEAMVEETHQFIGPSRTNIYWFERERRYFWRRISNRQKTAGFSDANQIASGITVQEISGFYQALAADQLVSIGEAHSSLKADTTSRLMQQIKARSLLAAPILFQNELMGFLAVEGNEARIWEEEEKSYVRGAAQLIALTAPLEEMEEIIQQTRLDQALTAEITHAIYSDEDWKSTLKNCADKLCQRLRAERFLVLLYDKDQEKFEICYQSQPANRRPATTPLNMLNDVDWQMLERSTEAVGIENLEEDLKLMAWQDVFLEIGVRSLLMCSTSIGHPLEGLVVICHEATRTWSRPEREILRVVSQQIGLILHQWQLQRQTEQQQKISQTIQWGLTTIQQTYQPDRLERSALQHIAQILQVPFAMMVTWLPGRRGGRIVAPVMANSQFMLNTEIVVPVQTDTLVQWALQADGLLPLTVDDLTAETRQWLSGSGIGQVLVIALRTAPEHEPTGIVIVADERSRHWPERHLNALGTLVSQLAWSRRNLLLTDSLKAQRESLERLNWYKQRRIEELYRSLNLTLKRLSELSTQKDPLVGTRLQQNLRQMGDALNTVGQLIKDEPWRLRAYYETVPLATLLKRSLERVDYLIKQRQLWSQVHNNEGNLTIAGDITKIEAILYELLVTACYRCQPSGRIDIWCRTLEERWLELSITDNGVIEPRLVAELQTGRSVDLLAPSTLDQPPGLHLLVCQSLIKQMGGEFNLYKLEDGRVLSRLVIPLAAATPTDKTYANRGNTTGFF</sequence>
<dbReference type="InterPro" id="IPR036890">
    <property type="entry name" value="HATPase_C_sf"/>
</dbReference>
<organism evidence="2 3">
    <name type="scientific">Trichocoleus desertorum GB2-A4</name>
    <dbReference type="NCBI Taxonomy" id="2933944"/>
    <lineage>
        <taxon>Bacteria</taxon>
        <taxon>Bacillati</taxon>
        <taxon>Cyanobacteriota</taxon>
        <taxon>Cyanophyceae</taxon>
        <taxon>Leptolyngbyales</taxon>
        <taxon>Trichocoleusaceae</taxon>
        <taxon>Trichocoleus</taxon>
    </lineage>
</organism>
<dbReference type="EMBL" id="JAMPKM010000004">
    <property type="protein sequence ID" value="MEP0817192.1"/>
    <property type="molecule type" value="Genomic_DNA"/>
</dbReference>
<accession>A0ABV0J608</accession>
<dbReference type="Pfam" id="PF01590">
    <property type="entry name" value="GAF"/>
    <property type="match status" value="3"/>
</dbReference>
<dbReference type="InterPro" id="IPR029016">
    <property type="entry name" value="GAF-like_dom_sf"/>
</dbReference>
<dbReference type="SUPFAM" id="SSF55874">
    <property type="entry name" value="ATPase domain of HSP90 chaperone/DNA topoisomerase II/histidine kinase"/>
    <property type="match status" value="1"/>
</dbReference>
<feature type="domain" description="GAF" evidence="1">
    <location>
        <begin position="201"/>
        <end position="355"/>
    </location>
</feature>
<keyword evidence="3" id="KW-1185">Reference proteome</keyword>
<reference evidence="2 3" key="1">
    <citation type="submission" date="2022-04" db="EMBL/GenBank/DDBJ databases">
        <title>Positive selection, recombination, and allopatry shape intraspecific diversity of widespread and dominant cyanobacteria.</title>
        <authorList>
            <person name="Wei J."/>
            <person name="Shu W."/>
            <person name="Hu C."/>
        </authorList>
    </citation>
    <scope>NUCLEOTIDE SEQUENCE [LARGE SCALE GENOMIC DNA]</scope>
    <source>
        <strain evidence="2 3">GB2-A4</strain>
    </source>
</reference>
<dbReference type="Proteomes" id="UP001464891">
    <property type="component" value="Unassembled WGS sequence"/>
</dbReference>
<dbReference type="SUPFAM" id="SSF55781">
    <property type="entry name" value="GAF domain-like"/>
    <property type="match status" value="4"/>
</dbReference>
<feature type="domain" description="GAF" evidence="1">
    <location>
        <begin position="376"/>
        <end position="525"/>
    </location>
</feature>
<gene>
    <name evidence="2" type="ORF">NC998_08795</name>
</gene>
<comment type="caution">
    <text evidence="2">The sequence shown here is derived from an EMBL/GenBank/DDBJ whole genome shotgun (WGS) entry which is preliminary data.</text>
</comment>
<evidence type="ECO:0000313" key="2">
    <source>
        <dbReference type="EMBL" id="MEP0817192.1"/>
    </source>
</evidence>
<proteinExistence type="predicted"/>
<evidence type="ECO:0000313" key="3">
    <source>
        <dbReference type="Proteomes" id="UP001464891"/>
    </source>
</evidence>
<evidence type="ECO:0000259" key="1">
    <source>
        <dbReference type="SMART" id="SM00065"/>
    </source>
</evidence>